<dbReference type="HOGENOM" id="CLU_137730_0_0_2"/>
<keyword evidence="2" id="KW-1133">Transmembrane helix</keyword>
<feature type="transmembrane region" description="Helical" evidence="2">
    <location>
        <begin position="37"/>
        <end position="57"/>
    </location>
</feature>
<dbReference type="PATRIC" id="fig|797299.3.peg.530"/>
<dbReference type="STRING" id="797299.HALLA_07450"/>
<dbReference type="InterPro" id="IPR018649">
    <property type="entry name" value="SHOCT"/>
</dbReference>
<keyword evidence="2" id="KW-0812">Transmembrane</keyword>
<feature type="transmembrane region" description="Helical" evidence="2">
    <location>
        <begin position="12"/>
        <end position="31"/>
    </location>
</feature>
<dbReference type="Proteomes" id="UP000019024">
    <property type="component" value="Chromosome"/>
</dbReference>
<proteinExistence type="predicted"/>
<dbReference type="RefSeq" id="WP_049951917.1">
    <property type="nucleotide sequence ID" value="NZ_CP007055.1"/>
</dbReference>
<reference evidence="4 5" key="1">
    <citation type="submission" date="2014-01" db="EMBL/GenBank/DDBJ databases">
        <authorList>
            <consortium name="DOE Joint Genome Institute"/>
            <person name="Anderson I."/>
            <person name="Huntemann M."/>
            <person name="Han J."/>
            <person name="Chen A."/>
            <person name="Kyrpides N."/>
            <person name="Mavromatis K."/>
            <person name="Markowitz V."/>
            <person name="Palaniappan K."/>
            <person name="Ivanova N."/>
            <person name="Schaumberg A."/>
            <person name="Pati A."/>
            <person name="Liolios K."/>
            <person name="Nordberg H.P."/>
            <person name="Cantor M.N."/>
            <person name="Hua S.X."/>
            <person name="Woyke T."/>
        </authorList>
    </citation>
    <scope>NUCLEOTIDE SEQUENCE [LARGE SCALE GENOMIC DNA]</scope>
    <source>
        <strain evidence="4 5">XH-48</strain>
    </source>
</reference>
<dbReference type="eggNOG" id="arCOG03912">
    <property type="taxonomic scope" value="Archaea"/>
</dbReference>
<organism evidence="4 5">
    <name type="scientific">Halostagnicola larsenii XH-48</name>
    <dbReference type="NCBI Taxonomy" id="797299"/>
    <lineage>
        <taxon>Archaea</taxon>
        <taxon>Methanobacteriati</taxon>
        <taxon>Methanobacteriota</taxon>
        <taxon>Stenosarchaea group</taxon>
        <taxon>Halobacteria</taxon>
        <taxon>Halobacteriales</taxon>
        <taxon>Natrialbaceae</taxon>
        <taxon>Halostagnicola</taxon>
    </lineage>
</organism>
<feature type="domain" description="SHOCT" evidence="3">
    <location>
        <begin position="109"/>
        <end position="136"/>
    </location>
</feature>
<keyword evidence="2" id="KW-0472">Membrane</keyword>
<protein>
    <recommendedName>
        <fullName evidence="3">SHOCT domain-containing protein</fullName>
    </recommendedName>
</protein>
<accession>W0JJC0</accession>
<dbReference type="KEGG" id="hlr:HALLA_07450"/>
<dbReference type="EMBL" id="CP007055">
    <property type="protein sequence ID" value="AHF98713.1"/>
    <property type="molecule type" value="Genomic_DNA"/>
</dbReference>
<sequence length="178" mass="20240">MSDDPATRVRENITEITSMIVTGLWLALMLSGIGGNLWLAVLLVGYIVVIPLVALVFGDETDKQEWWDDWWGDESWDEWWGEESDSSTDAATEETDRRPSGTTEPNNREALETLRARYAAGELTDEQFERKLERLLETETLEDLEQRRGSGSDSTGRVGEDSPADDRYGDRDLEYETE</sequence>
<gene>
    <name evidence="4" type="ORF">HALLA_07450</name>
</gene>
<name>W0JJC0_9EURY</name>
<dbReference type="GeneID" id="25144321"/>
<evidence type="ECO:0000256" key="2">
    <source>
        <dbReference type="SAM" id="Phobius"/>
    </source>
</evidence>
<dbReference type="Pfam" id="PF09851">
    <property type="entry name" value="SHOCT"/>
    <property type="match status" value="1"/>
</dbReference>
<evidence type="ECO:0000313" key="4">
    <source>
        <dbReference type="EMBL" id="AHF98713.1"/>
    </source>
</evidence>
<dbReference type="AlphaFoldDB" id="W0JJC0"/>
<feature type="compositionally biased region" description="Basic and acidic residues" evidence="1">
    <location>
        <begin position="158"/>
        <end position="178"/>
    </location>
</feature>
<evidence type="ECO:0000256" key="1">
    <source>
        <dbReference type="SAM" id="MobiDB-lite"/>
    </source>
</evidence>
<feature type="region of interest" description="Disordered" evidence="1">
    <location>
        <begin position="79"/>
        <end position="109"/>
    </location>
</feature>
<feature type="region of interest" description="Disordered" evidence="1">
    <location>
        <begin position="141"/>
        <end position="178"/>
    </location>
</feature>
<evidence type="ECO:0000313" key="5">
    <source>
        <dbReference type="Proteomes" id="UP000019024"/>
    </source>
</evidence>
<evidence type="ECO:0000259" key="3">
    <source>
        <dbReference type="Pfam" id="PF09851"/>
    </source>
</evidence>
<dbReference type="OrthoDB" id="178074at2157"/>
<keyword evidence="5" id="KW-1185">Reference proteome</keyword>